<gene>
    <name evidence="2" type="ORF">SPAPADRAFT_132725</name>
</gene>
<dbReference type="SUPFAM" id="SSF52540">
    <property type="entry name" value="P-loop containing nucleoside triphosphate hydrolases"/>
    <property type="match status" value="1"/>
</dbReference>
<dbReference type="GO" id="GO:0005525">
    <property type="term" value="F:GTP binding"/>
    <property type="evidence" value="ECO:0007669"/>
    <property type="project" value="InterPro"/>
</dbReference>
<dbReference type="NCBIfam" id="TIGR00231">
    <property type="entry name" value="small_GTP"/>
    <property type="match status" value="1"/>
</dbReference>
<dbReference type="KEGG" id="spaa:SPAPADRAFT_132725"/>
<dbReference type="OrthoDB" id="63533at2759"/>
<sequence>MSVIEDSIQPPPYKIVLLGESSVGKTSLVHRFTSNTFDVHIANTIGAAFITKLYTSHSDANRKVKFEIWDTAGQERYRSLTPMYYRNAKVALICIDLSNFESTFHTAKYWIQQLELNNSSNADDKPIEIHLIGTKYDLVQSQTTPKISQEDIETKVNELIESHGNIVKFHTTSSKEGTGIVELFEDIVVAIDDDFFKSYYDKAQSETDVQGGPIGSILNARHAATSGCC</sequence>
<evidence type="ECO:0000256" key="1">
    <source>
        <dbReference type="ARBA" id="ARBA00022741"/>
    </source>
</evidence>
<dbReference type="SMART" id="SM00173">
    <property type="entry name" value="RAS"/>
    <property type="match status" value="1"/>
</dbReference>
<accession>G3AGJ9</accession>
<protein>
    <submittedName>
        <fullName evidence="2">Uncharacterized protein</fullName>
    </submittedName>
</protein>
<dbReference type="SMART" id="SM00175">
    <property type="entry name" value="RAB"/>
    <property type="match status" value="1"/>
</dbReference>
<evidence type="ECO:0000313" key="2">
    <source>
        <dbReference type="EMBL" id="EGW35338.1"/>
    </source>
</evidence>
<dbReference type="HOGENOM" id="CLU_041217_10_2_1"/>
<keyword evidence="3" id="KW-1185">Reference proteome</keyword>
<dbReference type="Gene3D" id="3.40.50.300">
    <property type="entry name" value="P-loop containing nucleotide triphosphate hydrolases"/>
    <property type="match status" value="1"/>
</dbReference>
<dbReference type="PROSITE" id="PS51420">
    <property type="entry name" value="RHO"/>
    <property type="match status" value="1"/>
</dbReference>
<organism evidence="3">
    <name type="scientific">Spathaspora passalidarum (strain NRRL Y-27907 / 11-Y1)</name>
    <dbReference type="NCBI Taxonomy" id="619300"/>
    <lineage>
        <taxon>Eukaryota</taxon>
        <taxon>Fungi</taxon>
        <taxon>Dikarya</taxon>
        <taxon>Ascomycota</taxon>
        <taxon>Saccharomycotina</taxon>
        <taxon>Pichiomycetes</taxon>
        <taxon>Debaryomycetaceae</taxon>
        <taxon>Spathaspora</taxon>
    </lineage>
</organism>
<dbReference type="RefSeq" id="XP_007372750.1">
    <property type="nucleotide sequence ID" value="XM_007372688.1"/>
</dbReference>
<reference evidence="2 3" key="1">
    <citation type="journal article" date="2011" name="Proc. Natl. Acad. Sci. U.S.A.">
        <title>Comparative genomics of xylose-fermenting fungi for enhanced biofuel production.</title>
        <authorList>
            <person name="Wohlbach D.J."/>
            <person name="Kuo A."/>
            <person name="Sato T.K."/>
            <person name="Potts K.M."/>
            <person name="Salamov A.A."/>
            <person name="LaButti K.M."/>
            <person name="Sun H."/>
            <person name="Clum A."/>
            <person name="Pangilinan J.L."/>
            <person name="Lindquist E.A."/>
            <person name="Lucas S."/>
            <person name="Lapidus A."/>
            <person name="Jin M."/>
            <person name="Gunawan C."/>
            <person name="Balan V."/>
            <person name="Dale B.E."/>
            <person name="Jeffries T.W."/>
            <person name="Zinkel R."/>
            <person name="Barry K.W."/>
            <person name="Grigoriev I.V."/>
            <person name="Gasch A.P."/>
        </authorList>
    </citation>
    <scope>NUCLEOTIDE SEQUENCE [LARGE SCALE GENOMIC DNA]</scope>
    <source>
        <strain evidence="3">NRRL Y-27907 / 11-Y1</strain>
    </source>
</reference>
<dbReference type="SMART" id="SM00174">
    <property type="entry name" value="RHO"/>
    <property type="match status" value="1"/>
</dbReference>
<dbReference type="FunFam" id="3.40.50.300:FF:000808">
    <property type="entry name" value="Small GTP-binding protein, putative"/>
    <property type="match status" value="1"/>
</dbReference>
<dbReference type="AlphaFoldDB" id="G3AGJ9"/>
<dbReference type="GeneID" id="18869687"/>
<dbReference type="InterPro" id="IPR001806">
    <property type="entry name" value="Small_GTPase"/>
</dbReference>
<keyword evidence="1" id="KW-0547">Nucleotide-binding</keyword>
<dbReference type="OMA" id="RFRAGPY"/>
<dbReference type="PANTHER" id="PTHR47978">
    <property type="match status" value="1"/>
</dbReference>
<evidence type="ECO:0000313" key="3">
    <source>
        <dbReference type="Proteomes" id="UP000000709"/>
    </source>
</evidence>
<dbReference type="PROSITE" id="PS51421">
    <property type="entry name" value="RAS"/>
    <property type="match status" value="1"/>
</dbReference>
<dbReference type="PROSITE" id="PS51419">
    <property type="entry name" value="RAB"/>
    <property type="match status" value="1"/>
</dbReference>
<dbReference type="InParanoid" id="G3AGJ9"/>
<dbReference type="EMBL" id="GL996499">
    <property type="protein sequence ID" value="EGW35338.1"/>
    <property type="molecule type" value="Genomic_DNA"/>
</dbReference>
<dbReference type="Proteomes" id="UP000000709">
    <property type="component" value="Unassembled WGS sequence"/>
</dbReference>
<dbReference type="eggNOG" id="KOG0092">
    <property type="taxonomic scope" value="Eukaryota"/>
</dbReference>
<dbReference type="InterPro" id="IPR027417">
    <property type="entry name" value="P-loop_NTPase"/>
</dbReference>
<dbReference type="Pfam" id="PF00071">
    <property type="entry name" value="Ras"/>
    <property type="match status" value="1"/>
</dbReference>
<dbReference type="PRINTS" id="PR00449">
    <property type="entry name" value="RASTRNSFRMNG"/>
</dbReference>
<proteinExistence type="predicted"/>
<dbReference type="STRING" id="619300.G3AGJ9"/>
<dbReference type="InterPro" id="IPR005225">
    <property type="entry name" value="Small_GTP-bd"/>
</dbReference>
<name>G3AGJ9_SPAPN</name>
<dbReference type="GO" id="GO:0003924">
    <property type="term" value="F:GTPase activity"/>
    <property type="evidence" value="ECO:0007669"/>
    <property type="project" value="InterPro"/>
</dbReference>